<dbReference type="PROSITE" id="PS01031">
    <property type="entry name" value="SHSP"/>
    <property type="match status" value="1"/>
</dbReference>
<dbReference type="AlphaFoldDB" id="A0AAD3T1P5"/>
<reference evidence="5" key="1">
    <citation type="submission" date="2023-05" db="EMBL/GenBank/DDBJ databases">
        <title>Nepenthes gracilis genome sequencing.</title>
        <authorList>
            <person name="Fukushima K."/>
        </authorList>
    </citation>
    <scope>NUCLEOTIDE SEQUENCE</scope>
    <source>
        <strain evidence="5">SING2019-196</strain>
    </source>
</reference>
<dbReference type="InterPro" id="IPR002068">
    <property type="entry name" value="A-crystallin/Hsp20_dom"/>
</dbReference>
<dbReference type="Pfam" id="PF01535">
    <property type="entry name" value="PPR"/>
    <property type="match status" value="1"/>
</dbReference>
<dbReference type="InterPro" id="IPR046960">
    <property type="entry name" value="PPR_At4g14850-like_plant"/>
</dbReference>
<dbReference type="InterPro" id="IPR011990">
    <property type="entry name" value="TPR-like_helical_dom_sf"/>
</dbReference>
<proteinExistence type="inferred from homology"/>
<dbReference type="GO" id="GO:0009451">
    <property type="term" value="P:RNA modification"/>
    <property type="evidence" value="ECO:0007669"/>
    <property type="project" value="InterPro"/>
</dbReference>
<keyword evidence="6" id="KW-1185">Reference proteome</keyword>
<evidence type="ECO:0000256" key="2">
    <source>
        <dbReference type="PROSITE-ProRule" id="PRU00285"/>
    </source>
</evidence>
<dbReference type="GO" id="GO:0003723">
    <property type="term" value="F:RNA binding"/>
    <property type="evidence" value="ECO:0007669"/>
    <property type="project" value="InterPro"/>
</dbReference>
<dbReference type="Gene3D" id="1.25.40.10">
    <property type="entry name" value="Tetratricopeptide repeat domain"/>
    <property type="match status" value="1"/>
</dbReference>
<dbReference type="EMBL" id="BSYO01000023">
    <property type="protein sequence ID" value="GMH21398.1"/>
    <property type="molecule type" value="Genomic_DNA"/>
</dbReference>
<comment type="caution">
    <text evidence="5">The sequence shown here is derived from an EMBL/GenBank/DDBJ whole genome shotgun (WGS) entry which is preliminary data.</text>
</comment>
<evidence type="ECO:0000313" key="6">
    <source>
        <dbReference type="Proteomes" id="UP001279734"/>
    </source>
</evidence>
<evidence type="ECO:0000256" key="1">
    <source>
        <dbReference type="ARBA" id="ARBA00022737"/>
    </source>
</evidence>
<dbReference type="Gene3D" id="2.60.40.790">
    <property type="match status" value="1"/>
</dbReference>
<dbReference type="InterPro" id="IPR008978">
    <property type="entry name" value="HSP20-like_chaperone"/>
</dbReference>
<protein>
    <recommendedName>
        <fullName evidence="4">SHSP domain-containing protein</fullName>
    </recommendedName>
</protein>
<dbReference type="Proteomes" id="UP001279734">
    <property type="component" value="Unassembled WGS sequence"/>
</dbReference>
<comment type="similarity">
    <text evidence="2 3">Belongs to the small heat shock protein (HSP20) family.</text>
</comment>
<dbReference type="SUPFAM" id="SSF49764">
    <property type="entry name" value="HSP20-like chaperones"/>
    <property type="match status" value="1"/>
</dbReference>
<gene>
    <name evidence="5" type="ORF">Nepgr_023240</name>
</gene>
<evidence type="ECO:0000256" key="3">
    <source>
        <dbReference type="RuleBase" id="RU003616"/>
    </source>
</evidence>
<organism evidence="5 6">
    <name type="scientific">Nepenthes gracilis</name>
    <name type="common">Slender pitcher plant</name>
    <dbReference type="NCBI Taxonomy" id="150966"/>
    <lineage>
        <taxon>Eukaryota</taxon>
        <taxon>Viridiplantae</taxon>
        <taxon>Streptophyta</taxon>
        <taxon>Embryophyta</taxon>
        <taxon>Tracheophyta</taxon>
        <taxon>Spermatophyta</taxon>
        <taxon>Magnoliopsida</taxon>
        <taxon>eudicotyledons</taxon>
        <taxon>Gunneridae</taxon>
        <taxon>Pentapetalae</taxon>
        <taxon>Caryophyllales</taxon>
        <taxon>Nepenthaceae</taxon>
        <taxon>Nepenthes</taxon>
    </lineage>
</organism>
<name>A0AAD3T1P5_NEPGR</name>
<accession>A0AAD3T1P5</accession>
<dbReference type="InterPro" id="IPR002885">
    <property type="entry name" value="PPR_rpt"/>
</dbReference>
<dbReference type="PANTHER" id="PTHR24015">
    <property type="entry name" value="OS07G0578800 PROTEIN-RELATED"/>
    <property type="match status" value="1"/>
</dbReference>
<sequence length="322" mass="35766">MSIVPRDFFGDQTLANTFPQDLWNRFFSPDSWNDHPFISELFPFAFSSLSSARTLPYTELAVETEGSVATRFDCKEVPEAHIFIADLPGAKKEEVKVDVEEDAWVLQISGESGGGGRFKWRFRLPENAKLRLVTSSMENGVLTVVVPKVEFSPRAPRNVRSIEISGSVANKFGRTKTFQLAADLDSYTVMIRYLVDMYAKCGEIKCAENVFNESTDGNVASWTSLIVGYVQNDCVEEEVILFNKMRDGLVAGNQFTLGSLVTGWGRLGALYPGKWLHGFVIKNGTLLDMYVKGGNTIDACSVFACLSEADLFSWTAMVVGYM</sequence>
<dbReference type="Pfam" id="PF00011">
    <property type="entry name" value="HSP20"/>
    <property type="match status" value="1"/>
</dbReference>
<keyword evidence="1" id="KW-0677">Repeat</keyword>
<feature type="domain" description="SHSP" evidence="4">
    <location>
        <begin position="63"/>
        <end position="165"/>
    </location>
</feature>
<evidence type="ECO:0000313" key="5">
    <source>
        <dbReference type="EMBL" id="GMH21398.1"/>
    </source>
</evidence>
<evidence type="ECO:0000259" key="4">
    <source>
        <dbReference type="PROSITE" id="PS01031"/>
    </source>
</evidence>